<dbReference type="Proteomes" id="UP000492821">
    <property type="component" value="Unassembled WGS sequence"/>
</dbReference>
<feature type="transmembrane region" description="Helical" evidence="2">
    <location>
        <begin position="224"/>
        <end position="246"/>
    </location>
</feature>
<feature type="region of interest" description="Disordered" evidence="1">
    <location>
        <begin position="288"/>
        <end position="316"/>
    </location>
</feature>
<reference evidence="3" key="1">
    <citation type="journal article" date="2013" name="Genetics">
        <title>The draft genome and transcriptome of Panagrellus redivivus are shaped by the harsh demands of a free-living lifestyle.</title>
        <authorList>
            <person name="Srinivasan J."/>
            <person name="Dillman A.R."/>
            <person name="Macchietto M.G."/>
            <person name="Heikkinen L."/>
            <person name="Lakso M."/>
            <person name="Fracchia K.M."/>
            <person name="Antoshechkin I."/>
            <person name="Mortazavi A."/>
            <person name="Wong G."/>
            <person name="Sternberg P.W."/>
        </authorList>
    </citation>
    <scope>NUCLEOTIDE SEQUENCE [LARGE SCALE GENOMIC DNA]</scope>
    <source>
        <strain evidence="3">MT8872</strain>
    </source>
</reference>
<keyword evidence="2" id="KW-0472">Membrane</keyword>
<keyword evidence="2" id="KW-1133">Transmembrane helix</keyword>
<evidence type="ECO:0000313" key="4">
    <source>
        <dbReference type="WBParaSite" id="Pan_g23397.t1"/>
    </source>
</evidence>
<reference evidence="4" key="2">
    <citation type="submission" date="2020-10" db="UniProtKB">
        <authorList>
            <consortium name="WormBaseParasite"/>
        </authorList>
    </citation>
    <scope>IDENTIFICATION</scope>
</reference>
<evidence type="ECO:0000313" key="3">
    <source>
        <dbReference type="Proteomes" id="UP000492821"/>
    </source>
</evidence>
<feature type="compositionally biased region" description="Basic and acidic residues" evidence="1">
    <location>
        <begin position="288"/>
        <end position="301"/>
    </location>
</feature>
<organism evidence="3 4">
    <name type="scientific">Panagrellus redivivus</name>
    <name type="common">Microworm</name>
    <dbReference type="NCBI Taxonomy" id="6233"/>
    <lineage>
        <taxon>Eukaryota</taxon>
        <taxon>Metazoa</taxon>
        <taxon>Ecdysozoa</taxon>
        <taxon>Nematoda</taxon>
        <taxon>Chromadorea</taxon>
        <taxon>Rhabditida</taxon>
        <taxon>Tylenchina</taxon>
        <taxon>Panagrolaimomorpha</taxon>
        <taxon>Panagrolaimoidea</taxon>
        <taxon>Panagrolaimidae</taxon>
        <taxon>Panagrellus</taxon>
    </lineage>
</organism>
<dbReference type="WBParaSite" id="Pan_g23397.t1">
    <property type="protein sequence ID" value="Pan_g23397.t1"/>
    <property type="gene ID" value="Pan_g23397"/>
</dbReference>
<name>A0A7E4VQD5_PANRE</name>
<keyword evidence="3" id="KW-1185">Reference proteome</keyword>
<evidence type="ECO:0000256" key="1">
    <source>
        <dbReference type="SAM" id="MobiDB-lite"/>
    </source>
</evidence>
<accession>A0A7E4VQD5</accession>
<feature type="region of interest" description="Disordered" evidence="1">
    <location>
        <begin position="187"/>
        <end position="216"/>
    </location>
</feature>
<keyword evidence="2" id="KW-0812">Transmembrane</keyword>
<proteinExistence type="predicted"/>
<sequence length="316" mass="35900">MLPDEAKVRSIPDKNWHFCKNINDAIECKIKPSTPMLQVCAVMEVFSIYFDRGAQPRTVLLLKFQHVMGELLFNLTYTDESFYVNGEFYVKVKWEYDKETTKVRLVKGKKKCYVWAQYETTEKRSLGNGGIRKPEHEWVLDEIAENAYPHIDQEIHNCSEVKIKVVEGFVNYRLQWRQAGFATEPYGDDYSTTPPSTTSSEKKKRRKLTPDSTETSKKASPLSVVFYVIAGILLLVATPVLIFVGFRLGKCYAEKTVLKKGLSMNVATSVSNAKSTVDNIVNTETENKLEASLKPREKASSLKEMPTPISETDKNG</sequence>
<evidence type="ECO:0000256" key="2">
    <source>
        <dbReference type="SAM" id="Phobius"/>
    </source>
</evidence>
<dbReference type="AlphaFoldDB" id="A0A7E4VQD5"/>
<protein>
    <submittedName>
        <fullName evidence="4">Uncharacterized protein</fullName>
    </submittedName>
</protein>